<reference evidence="1" key="2">
    <citation type="submission" date="2023-04" db="EMBL/GenBank/DDBJ databases">
        <authorList>
            <person name="Bruccoleri R.E."/>
            <person name="Oakeley E.J."/>
            <person name="Faust A.-M."/>
            <person name="Dessus-Babus S."/>
            <person name="Altorfer M."/>
            <person name="Burckhardt D."/>
            <person name="Oertli M."/>
            <person name="Naumann U."/>
            <person name="Petersen F."/>
            <person name="Wong J."/>
        </authorList>
    </citation>
    <scope>NUCLEOTIDE SEQUENCE</scope>
    <source>
        <strain evidence="1">GSM-AAB239-AS_SAM_17_03QT</strain>
        <tissue evidence="1">Leaf</tissue>
    </source>
</reference>
<protein>
    <submittedName>
        <fullName evidence="1">Tubulin alpha chain-like</fullName>
    </submittedName>
</protein>
<name>A0AAX6I2C3_IRIPA</name>
<evidence type="ECO:0000313" key="2">
    <source>
        <dbReference type="Proteomes" id="UP001140949"/>
    </source>
</evidence>
<proteinExistence type="predicted"/>
<gene>
    <name evidence="1" type="ORF">M6B38_277555</name>
</gene>
<accession>A0AAX6I2C3</accession>
<comment type="caution">
    <text evidence="1">The sequence shown here is derived from an EMBL/GenBank/DDBJ whole genome shotgun (WGS) entry which is preliminary data.</text>
</comment>
<dbReference type="EMBL" id="JANAVB010005398">
    <property type="protein sequence ID" value="KAJ6847446.1"/>
    <property type="molecule type" value="Genomic_DNA"/>
</dbReference>
<dbReference type="Proteomes" id="UP001140949">
    <property type="component" value="Unassembled WGS sequence"/>
</dbReference>
<organism evidence="1 2">
    <name type="scientific">Iris pallida</name>
    <name type="common">Sweet iris</name>
    <dbReference type="NCBI Taxonomy" id="29817"/>
    <lineage>
        <taxon>Eukaryota</taxon>
        <taxon>Viridiplantae</taxon>
        <taxon>Streptophyta</taxon>
        <taxon>Embryophyta</taxon>
        <taxon>Tracheophyta</taxon>
        <taxon>Spermatophyta</taxon>
        <taxon>Magnoliopsida</taxon>
        <taxon>Liliopsida</taxon>
        <taxon>Asparagales</taxon>
        <taxon>Iridaceae</taxon>
        <taxon>Iridoideae</taxon>
        <taxon>Irideae</taxon>
        <taxon>Iris</taxon>
    </lineage>
</organism>
<keyword evidence="2" id="KW-1185">Reference proteome</keyword>
<evidence type="ECO:0000313" key="1">
    <source>
        <dbReference type="EMBL" id="KAJ6847446.1"/>
    </source>
</evidence>
<dbReference type="AlphaFoldDB" id="A0AAX6I2C3"/>
<reference evidence="1" key="1">
    <citation type="journal article" date="2023" name="GigaByte">
        <title>Genome assembly of the bearded iris, Iris pallida Lam.</title>
        <authorList>
            <person name="Bruccoleri R.E."/>
            <person name="Oakeley E.J."/>
            <person name="Faust A.M.E."/>
            <person name="Altorfer M."/>
            <person name="Dessus-Babus S."/>
            <person name="Burckhardt D."/>
            <person name="Oertli M."/>
            <person name="Naumann U."/>
            <person name="Petersen F."/>
            <person name="Wong J."/>
        </authorList>
    </citation>
    <scope>NUCLEOTIDE SEQUENCE</scope>
    <source>
        <strain evidence="1">GSM-AAB239-AS_SAM_17_03QT</strain>
    </source>
</reference>
<sequence length="74" mass="8300">MPNGPLSTGASVRVWRRGSSPRLVRILGLSRRITRWLVPSLLRARSTRSCIFAGFRIISVMMVFSLNRNSVVVS</sequence>